<dbReference type="Pfam" id="PF15410">
    <property type="entry name" value="PH_9"/>
    <property type="match status" value="1"/>
</dbReference>
<name>A0A8C6PAB9_NOTFU</name>
<accession>A0A8C6PAB9</accession>
<feature type="compositionally biased region" description="Basic and acidic residues" evidence="4">
    <location>
        <begin position="390"/>
        <end position="403"/>
    </location>
</feature>
<dbReference type="Gene3D" id="2.30.29.30">
    <property type="entry name" value="Pleckstrin-homology domain (PH domain)/Phosphotyrosine-binding domain (PTB)"/>
    <property type="match status" value="1"/>
</dbReference>
<dbReference type="Gene3D" id="1.10.1000.11">
    <property type="entry name" value="Arf Nucleotide-binding Site Opener,domain 2"/>
    <property type="match status" value="1"/>
</dbReference>
<dbReference type="InterPro" id="IPR041681">
    <property type="entry name" value="PH_9"/>
</dbReference>
<dbReference type="PANTHER" id="PTHR10663:SF338">
    <property type="entry name" value="PH AND SEC7 DOMAIN-CONTAINING PROTEIN 4"/>
    <property type="match status" value="1"/>
</dbReference>
<proteinExistence type="predicted"/>
<evidence type="ECO:0000313" key="10">
    <source>
        <dbReference type="Proteomes" id="UP000694548"/>
    </source>
</evidence>
<dbReference type="InterPro" id="IPR000904">
    <property type="entry name" value="Sec7_dom"/>
</dbReference>
<evidence type="ECO:0000256" key="1">
    <source>
        <dbReference type="ARBA" id="ARBA00004632"/>
    </source>
</evidence>
<feature type="region of interest" description="Disordered" evidence="4">
    <location>
        <begin position="236"/>
        <end position="263"/>
    </location>
</feature>
<evidence type="ECO:0000256" key="4">
    <source>
        <dbReference type="SAM" id="MobiDB-lite"/>
    </source>
</evidence>
<dbReference type="OMA" id="RTEMCED"/>
<keyword evidence="10" id="KW-1185">Reference proteome</keyword>
<dbReference type="SMART" id="SM00222">
    <property type="entry name" value="Sec7"/>
    <property type="match status" value="1"/>
</dbReference>
<dbReference type="EMBL" id="JAAVVJ010000008">
    <property type="protein sequence ID" value="KAF7217145.1"/>
    <property type="molecule type" value="Genomic_DNA"/>
</dbReference>
<dbReference type="SMART" id="SM00233">
    <property type="entry name" value="PH"/>
    <property type="match status" value="1"/>
</dbReference>
<evidence type="ECO:0000313" key="9">
    <source>
        <dbReference type="Ensembl" id="ENSNFUP00015040912.1"/>
    </source>
</evidence>
<dbReference type="PROSITE" id="PS50190">
    <property type="entry name" value="SEC7"/>
    <property type="match status" value="1"/>
</dbReference>
<feature type="region of interest" description="Disordered" evidence="4">
    <location>
        <begin position="491"/>
        <end position="518"/>
    </location>
</feature>
<dbReference type="PRINTS" id="PR00683">
    <property type="entry name" value="SPECTRINPH"/>
</dbReference>
<dbReference type="CDD" id="cd13295">
    <property type="entry name" value="PH_EFA6"/>
    <property type="match status" value="1"/>
</dbReference>
<feature type="compositionally biased region" description="Low complexity" evidence="4">
    <location>
        <begin position="375"/>
        <end position="388"/>
    </location>
</feature>
<dbReference type="SUPFAM" id="SSF48425">
    <property type="entry name" value="Sec7 domain"/>
    <property type="match status" value="1"/>
</dbReference>
<evidence type="ECO:0000259" key="5">
    <source>
        <dbReference type="PROSITE" id="PS50003"/>
    </source>
</evidence>
<evidence type="ECO:0000313" key="8">
    <source>
        <dbReference type="EMBL" id="KAF7217145.1"/>
    </source>
</evidence>
<reference evidence="9" key="3">
    <citation type="submission" date="2025-05" db="UniProtKB">
        <authorList>
            <consortium name="Ensembl"/>
        </authorList>
    </citation>
    <scope>IDENTIFICATION</scope>
</reference>
<protein>
    <submittedName>
        <fullName evidence="9">PH and SEC7 domain-containing protein 4-like</fullName>
    </submittedName>
    <submittedName>
        <fullName evidence="7">Transcript variant X1</fullName>
    </submittedName>
    <submittedName>
        <fullName evidence="8">Transcript variant X2</fullName>
    </submittedName>
</protein>
<dbReference type="FunFam" id="2.30.29.30:FF:000054">
    <property type="entry name" value="PH and SEC7 domain-containing protein 3"/>
    <property type="match status" value="1"/>
</dbReference>
<gene>
    <name evidence="7" type="ORF">G4P62_002027</name>
</gene>
<evidence type="ECO:0000259" key="6">
    <source>
        <dbReference type="PROSITE" id="PS50190"/>
    </source>
</evidence>
<dbReference type="KEGG" id="nfu:107374250"/>
<feature type="region of interest" description="Disordered" evidence="4">
    <location>
        <begin position="179"/>
        <end position="214"/>
    </location>
</feature>
<dbReference type="Proteomes" id="UP000822369">
    <property type="component" value="Chromosome 8"/>
</dbReference>
<dbReference type="PROSITE" id="PS50003">
    <property type="entry name" value="PH_DOMAIN"/>
    <property type="match status" value="1"/>
</dbReference>
<dbReference type="InterPro" id="IPR011993">
    <property type="entry name" value="PH-like_dom_sf"/>
</dbReference>
<dbReference type="SUPFAM" id="SSF50729">
    <property type="entry name" value="PH domain-like"/>
    <property type="match status" value="1"/>
</dbReference>
<dbReference type="Pfam" id="PF01369">
    <property type="entry name" value="Sec7"/>
    <property type="match status" value="1"/>
</dbReference>
<dbReference type="CDD" id="cd00171">
    <property type="entry name" value="Sec7"/>
    <property type="match status" value="1"/>
</dbReference>
<organism evidence="9 10">
    <name type="scientific">Nothobranchius furzeri</name>
    <name type="common">Turquoise killifish</name>
    <dbReference type="NCBI Taxonomy" id="105023"/>
    <lineage>
        <taxon>Eukaryota</taxon>
        <taxon>Metazoa</taxon>
        <taxon>Chordata</taxon>
        <taxon>Craniata</taxon>
        <taxon>Vertebrata</taxon>
        <taxon>Euteleostomi</taxon>
        <taxon>Actinopterygii</taxon>
        <taxon>Neopterygii</taxon>
        <taxon>Teleostei</taxon>
        <taxon>Neoteleostei</taxon>
        <taxon>Acanthomorphata</taxon>
        <taxon>Ovalentaria</taxon>
        <taxon>Atherinomorphae</taxon>
        <taxon>Cyprinodontiformes</taxon>
        <taxon>Nothobranchiidae</taxon>
        <taxon>Nothobranchius</taxon>
    </lineage>
</organism>
<dbReference type="PANTHER" id="PTHR10663">
    <property type="entry name" value="GUANYL-NUCLEOTIDE EXCHANGE FACTOR"/>
    <property type="match status" value="1"/>
</dbReference>
<feature type="domain" description="SEC7" evidence="6">
    <location>
        <begin position="519"/>
        <end position="712"/>
    </location>
</feature>
<reference evidence="9" key="1">
    <citation type="submission" date="2014-08" db="EMBL/GenBank/DDBJ databases">
        <authorList>
            <person name="Senf B."/>
            <person name="Petzold A."/>
            <person name="Downie B.R."/>
            <person name="Koch P."/>
            <person name="Platzer M."/>
        </authorList>
    </citation>
    <scope>NUCLEOTIDE SEQUENCE [LARGE SCALE GENOMIC DNA]</scope>
    <source>
        <strain evidence="9">GRZ</strain>
    </source>
</reference>
<feature type="compositionally biased region" description="Low complexity" evidence="4">
    <location>
        <begin position="491"/>
        <end position="506"/>
    </location>
</feature>
<feature type="region of interest" description="Disordered" evidence="4">
    <location>
        <begin position="293"/>
        <end position="479"/>
    </location>
</feature>
<dbReference type="GO" id="GO:0032587">
    <property type="term" value="C:ruffle membrane"/>
    <property type="evidence" value="ECO:0007669"/>
    <property type="project" value="UniProtKB-SubCell"/>
</dbReference>
<dbReference type="GO" id="GO:0005085">
    <property type="term" value="F:guanyl-nucleotide exchange factor activity"/>
    <property type="evidence" value="ECO:0007669"/>
    <property type="project" value="InterPro"/>
</dbReference>
<comment type="subcellular location">
    <subcellularLocation>
        <location evidence="1">Cell projection</location>
        <location evidence="1">Ruffle membrane</location>
    </subcellularLocation>
</comment>
<evidence type="ECO:0000256" key="2">
    <source>
        <dbReference type="ARBA" id="ARBA00022475"/>
    </source>
</evidence>
<dbReference type="Ensembl" id="ENSNFUT00015042708.1">
    <property type="protein sequence ID" value="ENSNFUP00015040912.1"/>
    <property type="gene ID" value="ENSNFUG00015019630.1"/>
</dbReference>
<feature type="compositionally biased region" description="Basic and acidic residues" evidence="4">
    <location>
        <begin position="179"/>
        <end position="196"/>
    </location>
</feature>
<dbReference type="GeneTree" id="ENSGT00940000155061"/>
<dbReference type="AlphaFoldDB" id="A0A8C6PAB9"/>
<sequence length="1036" mass="117254">MEEENSCSSLPDIVEAVLHQDSQTLADQPCINGEQSFVVWGESEVQTCRTEETNEVTSSSKTGCTAPEEAEQYEELIWTPQPITCSSPPFSVAMVKWDTPDSSTETPLLTDSCLANELDLGTLNGTSHRLQGLIRQEEEEDEDILNSAIECFGINPKLLLSGLCCNVQPCDAADVKEAKTQEKEDSAHEELERSDEIQQTPTKEVTDPAEDVRGLEGVVDTFIDPKQEEEHQVILLTGQEDSEGERSSGNDEESSSDGQQRQSLTCAFCGEERTLVEDGSKLREEQSVTNVYNEEERVEAETVRDGEALVEPVPVDSSVLNVPTGELIDPEEPPGFLENDEHSEEEEEKLKEDLTTQNEEFDMHDDADQNVKLPEAAANNEEAAVQEAENPEKLENPLEREEGTVNLQETSRLEQQECDQTAFRDPEQPEQAEEQVMAERIPAENMNQSQELEISPEMELRDQSTQSENTEKAEGLSQPEQSVCAAMEITEQSEQTNESETTEQLSPESEVSQQMEEADLNQVDQPVEMLEQAEDTEGVMANGEQRRGLETAYMNGGEVDRVKARRLAERLFNLEEVERADVVKHLDKDNAFSRAVGEEYLTFFDFTDQTLDQALRSFLMEVLLIGESQERERVLQHFSNRFHQCNPDTYASPGAVLALTCALMLLNTDLHGQIVGKSMSCYKFVSNLDGMNEGENFNKDLLKSVYNSIKSKPLEWAVDEEELKNLVDENTEETAPLRSKSNPFQDVPYDKTAPVVKEGFLQRKLHADINGKRTPWGKRGWKTFYGVLKGMVLSLQKSDYRRDQTACEEVVSVHHSLAEQAAEYTKRPHVFRLQTADWRIFLFQASSELEMNLWISRINLVSALRSSPPFPSAVGSQRRFFRPILPASQSAHPLERQLQFHKGKLESFKADLLNQEENVPDPKKAKARDLEEHRLRTEYLHHEVCRYEIYIQMLEAWESVKLTDHQLSAADLNLFDKVVCADTVRSKEPEEPVLKRSHSSPSLELEIAAPVIKVKRNVSERRTYRKTVVPRRNKEA</sequence>
<dbReference type="Proteomes" id="UP000694548">
    <property type="component" value="Chromosome sgr02"/>
</dbReference>
<dbReference type="GO" id="GO:0005543">
    <property type="term" value="F:phospholipid binding"/>
    <property type="evidence" value="ECO:0007669"/>
    <property type="project" value="InterPro"/>
</dbReference>
<dbReference type="InterPro" id="IPR035999">
    <property type="entry name" value="Sec7_dom_sf"/>
</dbReference>
<dbReference type="EMBL" id="JAAVVJ010000008">
    <property type="protein sequence ID" value="KAF7217144.1"/>
    <property type="molecule type" value="Genomic_DNA"/>
</dbReference>
<keyword evidence="2" id="KW-1003">Cell membrane</keyword>
<feature type="compositionally biased region" description="Basic and acidic residues" evidence="4">
    <location>
        <begin position="204"/>
        <end position="214"/>
    </location>
</feature>
<evidence type="ECO:0000313" key="7">
    <source>
        <dbReference type="EMBL" id="KAF7217144.1"/>
    </source>
</evidence>
<evidence type="ECO:0000256" key="3">
    <source>
        <dbReference type="ARBA" id="ARBA00023136"/>
    </source>
</evidence>
<dbReference type="InterPro" id="IPR023394">
    <property type="entry name" value="Sec7_C_sf"/>
</dbReference>
<feature type="domain" description="PH" evidence="5">
    <location>
        <begin position="754"/>
        <end position="863"/>
    </location>
</feature>
<reference evidence="7" key="2">
    <citation type="submission" date="2020-03" db="EMBL/GenBank/DDBJ databases">
        <title>Intra-Species Differences in Population Size shape Life History and Genome Evolution.</title>
        <authorList>
            <person name="Willemsen D."/>
            <person name="Cui R."/>
            <person name="Valenzano D.R."/>
        </authorList>
    </citation>
    <scope>NUCLEOTIDE SEQUENCE</scope>
    <source>
        <strain evidence="7">GRZ</strain>
        <tissue evidence="7">Whole</tissue>
    </source>
</reference>
<dbReference type="GO" id="GO:0032012">
    <property type="term" value="P:regulation of ARF protein signal transduction"/>
    <property type="evidence" value="ECO:0007669"/>
    <property type="project" value="InterPro"/>
</dbReference>
<dbReference type="InterPro" id="IPR001605">
    <property type="entry name" value="PH_dom-spectrin-type"/>
</dbReference>
<keyword evidence="3" id="KW-0472">Membrane</keyword>
<dbReference type="InterPro" id="IPR001849">
    <property type="entry name" value="PH_domain"/>
</dbReference>